<keyword evidence="3" id="KW-0732">Signal</keyword>
<dbReference type="KEGG" id="yag:AABB28_13495"/>
<feature type="domain" description="3-hydroxyacyl-CoA dehydrogenase NAD binding" evidence="5">
    <location>
        <begin position="8"/>
        <end position="179"/>
    </location>
</feature>
<dbReference type="PANTHER" id="PTHR48075:SF1">
    <property type="entry name" value="LAMBDA-CRYSTALLIN HOMOLOG"/>
    <property type="match status" value="1"/>
</dbReference>
<dbReference type="PROSITE" id="PS00067">
    <property type="entry name" value="3HCDH"/>
    <property type="match status" value="1"/>
</dbReference>
<name>A0AAN0M0Q1_9RHOB</name>
<dbReference type="AlphaFoldDB" id="A0AAN0M0Q1"/>
<dbReference type="InterPro" id="IPR006180">
    <property type="entry name" value="3-OHacyl-CoA_DH_CS"/>
</dbReference>
<evidence type="ECO:0000259" key="5">
    <source>
        <dbReference type="Pfam" id="PF02737"/>
    </source>
</evidence>
<accession>A0AAN0M0Q1</accession>
<dbReference type="InterPro" id="IPR006108">
    <property type="entry name" value="3HC_DH_C"/>
</dbReference>
<evidence type="ECO:0000313" key="7">
    <source>
        <dbReference type="Proteomes" id="UP001451782"/>
    </source>
</evidence>
<dbReference type="Gene3D" id="3.40.50.720">
    <property type="entry name" value="NAD(P)-binding Rossmann-like Domain"/>
    <property type="match status" value="1"/>
</dbReference>
<dbReference type="SUPFAM" id="SSF48179">
    <property type="entry name" value="6-phosphogluconate dehydrogenase C-terminal domain-like"/>
    <property type="match status" value="1"/>
</dbReference>
<organism evidence="6 7">
    <name type="scientific">Yoonia algicola</name>
    <dbReference type="NCBI Taxonomy" id="3137368"/>
    <lineage>
        <taxon>Bacteria</taxon>
        <taxon>Pseudomonadati</taxon>
        <taxon>Pseudomonadota</taxon>
        <taxon>Alphaproteobacteria</taxon>
        <taxon>Rhodobacterales</taxon>
        <taxon>Paracoccaceae</taxon>
        <taxon>Yoonia</taxon>
    </lineage>
</organism>
<dbReference type="PANTHER" id="PTHR48075">
    <property type="entry name" value="3-HYDROXYACYL-COA DEHYDROGENASE FAMILY PROTEIN"/>
    <property type="match status" value="1"/>
</dbReference>
<evidence type="ECO:0000256" key="1">
    <source>
        <dbReference type="ARBA" id="ARBA00009463"/>
    </source>
</evidence>
<gene>
    <name evidence="6" type="ORF">AABB28_13495</name>
</gene>
<dbReference type="SUPFAM" id="SSF51735">
    <property type="entry name" value="NAD(P)-binding Rossmann-fold domains"/>
    <property type="match status" value="1"/>
</dbReference>
<dbReference type="InterPro" id="IPR006176">
    <property type="entry name" value="3-OHacyl-CoA_DH_NAD-bd"/>
</dbReference>
<dbReference type="GO" id="GO:0006631">
    <property type="term" value="P:fatty acid metabolic process"/>
    <property type="evidence" value="ECO:0007669"/>
    <property type="project" value="InterPro"/>
</dbReference>
<feature type="signal peptide" evidence="3">
    <location>
        <begin position="1"/>
        <end position="21"/>
    </location>
</feature>
<keyword evidence="7" id="KW-1185">Reference proteome</keyword>
<feature type="domain" description="3-hydroxyacyl-CoA dehydrogenase C-terminal" evidence="4">
    <location>
        <begin position="185"/>
        <end position="255"/>
    </location>
</feature>
<protein>
    <submittedName>
        <fullName evidence="6">3-hydroxyacyl-CoA dehydrogenase NAD-binding domain-containing protein</fullName>
    </submittedName>
</protein>
<evidence type="ECO:0000259" key="4">
    <source>
        <dbReference type="Pfam" id="PF00725"/>
    </source>
</evidence>
<reference evidence="6 7" key="1">
    <citation type="submission" date="2024-04" db="EMBL/GenBank/DDBJ databases">
        <title>Phylogenomic analyses of a clade within the roseobacter group suggest taxonomic reassignments of species of the genera Aestuariivita, Citreicella, Loktanella, Nautella, Pelagibaca, Ruegeria, Thalassobius, Thiobacimonas and Tropicibacter, and the proposal o.</title>
        <authorList>
            <person name="Jeon C.O."/>
        </authorList>
    </citation>
    <scope>NUCLEOTIDE SEQUENCE [LARGE SCALE GENOMIC DNA]</scope>
    <source>
        <strain evidence="6 7">G8-12</strain>
    </source>
</reference>
<evidence type="ECO:0000256" key="3">
    <source>
        <dbReference type="SAM" id="SignalP"/>
    </source>
</evidence>
<dbReference type="InterPro" id="IPR013328">
    <property type="entry name" value="6PGD_dom2"/>
</dbReference>
<dbReference type="Pfam" id="PF00725">
    <property type="entry name" value="3HCDH"/>
    <property type="match status" value="1"/>
</dbReference>
<comment type="similarity">
    <text evidence="1">Belongs to the 3-hydroxyacyl-CoA dehydrogenase family.</text>
</comment>
<keyword evidence="2" id="KW-0560">Oxidoreductase</keyword>
<proteinExistence type="inferred from homology"/>
<dbReference type="Gene3D" id="1.10.1040.10">
    <property type="entry name" value="N-(1-d-carboxylethyl)-l-norvaline Dehydrogenase, domain 2"/>
    <property type="match status" value="1"/>
</dbReference>
<dbReference type="GO" id="GO:0070403">
    <property type="term" value="F:NAD+ binding"/>
    <property type="evidence" value="ECO:0007669"/>
    <property type="project" value="InterPro"/>
</dbReference>
<dbReference type="EMBL" id="CP151762">
    <property type="protein sequence ID" value="WZU62874.1"/>
    <property type="molecule type" value="Genomic_DNA"/>
</dbReference>
<dbReference type="InterPro" id="IPR008927">
    <property type="entry name" value="6-PGluconate_DH-like_C_sf"/>
</dbReference>
<dbReference type="InterPro" id="IPR036291">
    <property type="entry name" value="NAD(P)-bd_dom_sf"/>
</dbReference>
<evidence type="ECO:0000256" key="2">
    <source>
        <dbReference type="ARBA" id="ARBA00023002"/>
    </source>
</evidence>
<dbReference type="Pfam" id="PF02737">
    <property type="entry name" value="3HCDH_N"/>
    <property type="match status" value="1"/>
</dbReference>
<sequence>MLLKKFPIVVLGAGSIGVAFAATLSEAGAPVTIVDPDAERRMSIHTILAQQRAAIAKAGLGRSDPASVEIASNADDHFSTAALVIECGPEDLAIKQSIFKDILQKVGPDAVVATASSAITISRIVADGHDQARCLVAHPVNPPSVLRVIELVPAQGTTDQTMEAAKQVFQAAGFATVALGHEIEGFVLNRLQGAVLREAYRLVEEGVTNVAGIDDIMRLGLGPRWALSGPFETAELNTPGGIRAHADRMGPAYKRMGEARGETVDWNDNLVTQVVDERRALLRDDQIAERVAWRAQAVASLVATRDTLLRETNDD</sequence>
<dbReference type="GO" id="GO:0050104">
    <property type="term" value="F:L-gulonate 3-dehydrogenase activity"/>
    <property type="evidence" value="ECO:0007669"/>
    <property type="project" value="TreeGrafter"/>
</dbReference>
<dbReference type="RefSeq" id="WP_342069270.1">
    <property type="nucleotide sequence ID" value="NZ_CP151762.1"/>
</dbReference>
<evidence type="ECO:0000313" key="6">
    <source>
        <dbReference type="EMBL" id="WZU62874.1"/>
    </source>
</evidence>
<dbReference type="Proteomes" id="UP001451782">
    <property type="component" value="Chromosome"/>
</dbReference>
<feature type="chain" id="PRO_5042845338" evidence="3">
    <location>
        <begin position="22"/>
        <end position="315"/>
    </location>
</feature>